<gene>
    <name evidence="3" type="ORF">JJQ58_03240</name>
</gene>
<dbReference type="RefSeq" id="WP_107509077.1">
    <property type="nucleotide sequence ID" value="NZ_JAAQPD010000007.1"/>
</dbReference>
<dbReference type="InterPro" id="IPR050709">
    <property type="entry name" value="Biotin_Carboxyl_Carrier/Decarb"/>
</dbReference>
<evidence type="ECO:0000256" key="1">
    <source>
        <dbReference type="ARBA" id="ARBA00023267"/>
    </source>
</evidence>
<comment type="caution">
    <text evidence="3">The sequence shown here is derived from an EMBL/GenBank/DDBJ whole genome shotgun (WGS) entry which is preliminary data.</text>
</comment>
<name>A0ABS5MKQ3_9STAP</name>
<dbReference type="PANTHER" id="PTHR45266">
    <property type="entry name" value="OXALOACETATE DECARBOXYLASE ALPHA CHAIN"/>
    <property type="match status" value="1"/>
</dbReference>
<proteinExistence type="predicted"/>
<dbReference type="SUPFAM" id="SSF51230">
    <property type="entry name" value="Single hybrid motif"/>
    <property type="match status" value="1"/>
</dbReference>
<dbReference type="PROSITE" id="PS50968">
    <property type="entry name" value="BIOTINYL_LIPOYL"/>
    <property type="match status" value="1"/>
</dbReference>
<organism evidence="3 4">
    <name type="scientific">Mammaliicoccus fleurettii</name>
    <dbReference type="NCBI Taxonomy" id="150056"/>
    <lineage>
        <taxon>Bacteria</taxon>
        <taxon>Bacillati</taxon>
        <taxon>Bacillota</taxon>
        <taxon>Bacilli</taxon>
        <taxon>Bacillales</taxon>
        <taxon>Staphylococcaceae</taxon>
        <taxon>Mammaliicoccus</taxon>
    </lineage>
</organism>
<dbReference type="PANTHER" id="PTHR45266:SF3">
    <property type="entry name" value="OXALOACETATE DECARBOXYLASE ALPHA CHAIN"/>
    <property type="match status" value="1"/>
</dbReference>
<dbReference type="CDD" id="cd06850">
    <property type="entry name" value="biotinyl_domain"/>
    <property type="match status" value="1"/>
</dbReference>
<dbReference type="Pfam" id="PF00364">
    <property type="entry name" value="Biotin_lipoyl"/>
    <property type="match status" value="1"/>
</dbReference>
<dbReference type="Gene3D" id="2.40.50.100">
    <property type="match status" value="1"/>
</dbReference>
<dbReference type="InterPro" id="IPR000089">
    <property type="entry name" value="Biotin_lipoyl"/>
</dbReference>
<protein>
    <submittedName>
        <fullName evidence="3">Acetyl-CoA carboxylase biotin carboxyl carrier protein subunit</fullName>
    </submittedName>
</protein>
<feature type="domain" description="Lipoyl-binding" evidence="2">
    <location>
        <begin position="64"/>
        <end position="141"/>
    </location>
</feature>
<dbReference type="EMBL" id="JAGXBM010000002">
    <property type="protein sequence ID" value="MBS3696500.1"/>
    <property type="molecule type" value="Genomic_DNA"/>
</dbReference>
<evidence type="ECO:0000259" key="2">
    <source>
        <dbReference type="PROSITE" id="PS50968"/>
    </source>
</evidence>
<evidence type="ECO:0000313" key="4">
    <source>
        <dbReference type="Proteomes" id="UP000681586"/>
    </source>
</evidence>
<accession>A0ABS5MKQ3</accession>
<sequence length="141" mass="16068">MNIKKIEEVIKLMKRNDVSYMNYKDKSIELELDLKNKISEGTSPETVVSEEDNNISENKQQHNHATIDAEILGTFYLQDEEQLSNPLVKVGDEVKKGQTIGYIESMKVLNEVICEYDGVVEDIHISHGDPVEYGQIIITLK</sequence>
<evidence type="ECO:0000313" key="3">
    <source>
        <dbReference type="EMBL" id="MBS3696500.1"/>
    </source>
</evidence>
<dbReference type="Proteomes" id="UP000681586">
    <property type="component" value="Unassembled WGS sequence"/>
</dbReference>
<dbReference type="InterPro" id="IPR011053">
    <property type="entry name" value="Single_hybrid_motif"/>
</dbReference>
<reference evidence="3 4" key="1">
    <citation type="submission" date="2021-05" db="EMBL/GenBank/DDBJ databases">
        <title>Staphylococcus fleurettii isolated from lake water in First Nation community in Manitoba, Canada.</title>
        <authorList>
            <person name="Bashar S."/>
            <person name="Murdock A."/>
            <person name="Patidar R."/>
            <person name="Golding G."/>
            <person name="Farenhorst A."/>
            <person name="Kumar A."/>
        </authorList>
    </citation>
    <scope>NUCLEOTIDE SEQUENCE [LARGE SCALE GENOMIC DNA]</scope>
    <source>
        <strain evidence="3 4">SF002</strain>
    </source>
</reference>
<keyword evidence="4" id="KW-1185">Reference proteome</keyword>
<keyword evidence="1" id="KW-0092">Biotin</keyword>